<feature type="region of interest" description="Disordered" evidence="1">
    <location>
        <begin position="193"/>
        <end position="214"/>
    </location>
</feature>
<dbReference type="AlphaFoldDB" id="A0AAE1LIG6"/>
<dbReference type="Gene3D" id="1.10.10.60">
    <property type="entry name" value="Homeodomain-like"/>
    <property type="match status" value="1"/>
</dbReference>
<name>A0AAE1LIG6_9NEOP</name>
<reference evidence="2" key="1">
    <citation type="submission" date="2021-07" db="EMBL/GenBank/DDBJ databases">
        <authorList>
            <person name="Catto M.A."/>
            <person name="Jacobson A."/>
            <person name="Kennedy G."/>
            <person name="Labadie P."/>
            <person name="Hunt B.G."/>
            <person name="Srinivasan R."/>
        </authorList>
    </citation>
    <scope>NUCLEOTIDE SEQUENCE</scope>
    <source>
        <strain evidence="2">PL_HMW_Pooled</strain>
        <tissue evidence="2">Head</tissue>
    </source>
</reference>
<evidence type="ECO:0000313" key="4">
    <source>
        <dbReference type="Proteomes" id="UP001219518"/>
    </source>
</evidence>
<gene>
    <name evidence="2" type="ORF">KUF71_009917</name>
    <name evidence="3" type="ORF">KUF71_009921</name>
</gene>
<reference evidence="2" key="2">
    <citation type="journal article" date="2023" name="BMC Genomics">
        <title>Pest status, molecular evolution, and epigenetic factors derived from the genome assembly of Frankliniella fusca, a thysanopteran phytovirus vector.</title>
        <authorList>
            <person name="Catto M.A."/>
            <person name="Labadie P.E."/>
            <person name="Jacobson A.L."/>
            <person name="Kennedy G.G."/>
            <person name="Srinivasan R."/>
            <person name="Hunt B.G."/>
        </authorList>
    </citation>
    <scope>NUCLEOTIDE SEQUENCE</scope>
    <source>
        <strain evidence="2">PL_HMW_Pooled</strain>
    </source>
</reference>
<evidence type="ECO:0000313" key="3">
    <source>
        <dbReference type="EMBL" id="KAK3920664.1"/>
    </source>
</evidence>
<proteinExistence type="predicted"/>
<keyword evidence="4" id="KW-1185">Reference proteome</keyword>
<organism evidence="2 4">
    <name type="scientific">Frankliniella fusca</name>
    <dbReference type="NCBI Taxonomy" id="407009"/>
    <lineage>
        <taxon>Eukaryota</taxon>
        <taxon>Metazoa</taxon>
        <taxon>Ecdysozoa</taxon>
        <taxon>Arthropoda</taxon>
        <taxon>Hexapoda</taxon>
        <taxon>Insecta</taxon>
        <taxon>Pterygota</taxon>
        <taxon>Neoptera</taxon>
        <taxon>Paraneoptera</taxon>
        <taxon>Thysanoptera</taxon>
        <taxon>Terebrantia</taxon>
        <taxon>Thripoidea</taxon>
        <taxon>Thripidae</taxon>
        <taxon>Frankliniella</taxon>
    </lineage>
</organism>
<evidence type="ECO:0000313" key="2">
    <source>
        <dbReference type="EMBL" id="KAK3920660.1"/>
    </source>
</evidence>
<dbReference type="EMBL" id="JAHWGI010001014">
    <property type="protein sequence ID" value="KAK3920660.1"/>
    <property type="molecule type" value="Genomic_DNA"/>
</dbReference>
<dbReference type="EMBL" id="JAHWGI010001016">
    <property type="protein sequence ID" value="KAK3920664.1"/>
    <property type="molecule type" value="Genomic_DNA"/>
</dbReference>
<accession>A0AAE1LIG6</accession>
<sequence>MDSPGSPSPPKAKKKCSIATPTFKVPGAAVSTPYTKSSARALDFGSKPTGAQKLVKVSHLPDPFIELNFIKALEKKLRKLLKINDISEPLIANVLMYDKSNKSVTVEFCSDKIAQDVISLQQFKLVNSTLAFESADCTLDPFHNLSAIGNSVYHEETAFGMEDTKVEEDPSWKEDEQDRLSCEEILCDFDDDDNVEKKSDENQNSLHSDAHDNLNVSKNAETESDENQTSCHLDADANLNVSKQVKVYTKTSGDLEQDLLVPMIVAAMEDLQLVELNSSNEDVIKSCINIEKSSCIVEFTSADLATKACALDGMEYIGTNLCIEMVRDSNVTIMVLNVPIGKEELVRKYLEASFVKAGLSSDGQPVIDSLFLENDAVFLKLRDNSAYKKVLEMECIKFLTTTLIFVEPHSQSMLASSSSATSNLKVAKNQNVNVNAPPLSKTQSKQVASSLQAASSLVQKKTATSLISSKPESSIQTALSTVQKKKPIPLQSDKLADQSINETFNVDTLSGSEQVLQLKDADYLMKEDEGKVLFLNKLILTRRLFYNKQNFPAAYARLMAEVRGAGVDVDLPEVVKRRSYWQDVNNAVKRGKQSSLYMLPLKVIFEKAPLETLIGTEFYLADDIQLDSQLVDPMHVATTAAMFSKGAVFSPAASRYLIRVVKSNFDILQGAKNTDIFWREVSKLMADKEHYYDPSACERKFDQAKKLYRSHKAELLRTGAEGDKQHDQWYWNDDMHFVMKKDTISNPPMTMSMGSSRAVAARNMAADDEDDEDDEDDIRMGHSKNNRHGEDNLPVMRCNIPKLKKPKSKQDARLEAFRVVAAAMDRRTAVLARQSSSNVSVQPTGDDK</sequence>
<dbReference type="Proteomes" id="UP001219518">
    <property type="component" value="Unassembled WGS sequence"/>
</dbReference>
<feature type="compositionally biased region" description="Acidic residues" evidence="1">
    <location>
        <begin position="766"/>
        <end position="777"/>
    </location>
</feature>
<feature type="region of interest" description="Disordered" evidence="1">
    <location>
        <begin position="763"/>
        <end position="794"/>
    </location>
</feature>
<protein>
    <submittedName>
        <fullName evidence="2">Splicing factor U2AF 65 kDa subunit</fullName>
    </submittedName>
</protein>
<comment type="caution">
    <text evidence="2">The sequence shown here is derived from an EMBL/GenBank/DDBJ whole genome shotgun (WGS) entry which is preliminary data.</text>
</comment>
<evidence type="ECO:0000256" key="1">
    <source>
        <dbReference type="SAM" id="MobiDB-lite"/>
    </source>
</evidence>